<evidence type="ECO:0000313" key="3">
    <source>
        <dbReference type="Proteomes" id="UP001501556"/>
    </source>
</evidence>
<dbReference type="Proteomes" id="UP001501556">
    <property type="component" value="Unassembled WGS sequence"/>
</dbReference>
<evidence type="ECO:0000256" key="1">
    <source>
        <dbReference type="SAM" id="Phobius"/>
    </source>
</evidence>
<organism evidence="2 3">
    <name type="scientific">Hymenobacter antarcticus</name>
    <dbReference type="NCBI Taxonomy" id="486270"/>
    <lineage>
        <taxon>Bacteria</taxon>
        <taxon>Pseudomonadati</taxon>
        <taxon>Bacteroidota</taxon>
        <taxon>Cytophagia</taxon>
        <taxon>Cytophagales</taxon>
        <taxon>Hymenobacteraceae</taxon>
        <taxon>Hymenobacter</taxon>
    </lineage>
</organism>
<name>A0ABP7QUB9_9BACT</name>
<dbReference type="RefSeq" id="WP_345126504.1">
    <property type="nucleotide sequence ID" value="NZ_BAABDI010000032.1"/>
</dbReference>
<accession>A0ABP7QUB9</accession>
<keyword evidence="3" id="KW-1185">Reference proteome</keyword>
<proteinExistence type="predicted"/>
<gene>
    <name evidence="2" type="ORF">GCM10022407_35700</name>
</gene>
<reference evidence="3" key="1">
    <citation type="journal article" date="2019" name="Int. J. Syst. Evol. Microbiol.">
        <title>The Global Catalogue of Microorganisms (GCM) 10K type strain sequencing project: providing services to taxonomists for standard genome sequencing and annotation.</title>
        <authorList>
            <consortium name="The Broad Institute Genomics Platform"/>
            <consortium name="The Broad Institute Genome Sequencing Center for Infectious Disease"/>
            <person name="Wu L."/>
            <person name="Ma J."/>
        </authorList>
    </citation>
    <scope>NUCLEOTIDE SEQUENCE [LARGE SCALE GENOMIC DNA]</scope>
    <source>
        <strain evidence="3">JCM 17217</strain>
    </source>
</reference>
<keyword evidence="1" id="KW-0812">Transmembrane</keyword>
<comment type="caution">
    <text evidence="2">The sequence shown here is derived from an EMBL/GenBank/DDBJ whole genome shotgun (WGS) entry which is preliminary data.</text>
</comment>
<dbReference type="EMBL" id="BAABDI010000032">
    <property type="protein sequence ID" value="GAA3987948.1"/>
    <property type="molecule type" value="Genomic_DNA"/>
</dbReference>
<protein>
    <submittedName>
        <fullName evidence="2">Uncharacterized protein</fullName>
    </submittedName>
</protein>
<keyword evidence="1" id="KW-0472">Membrane</keyword>
<evidence type="ECO:0000313" key="2">
    <source>
        <dbReference type="EMBL" id="GAA3987948.1"/>
    </source>
</evidence>
<sequence>MISLIVDEANGSIGWQITIIPAFFAAIGRSWGTMEMTTRSKDAVEEVNLRQQKALTMRVFALTQIWSRCSGLTALGGLTGCREGEIGGSATGQTAQGGQAGATTADLRKALTQRVQGFCNQRNHG</sequence>
<keyword evidence="1" id="KW-1133">Transmembrane helix</keyword>
<feature type="transmembrane region" description="Helical" evidence="1">
    <location>
        <begin position="12"/>
        <end position="31"/>
    </location>
</feature>